<evidence type="ECO:0000256" key="2">
    <source>
        <dbReference type="ARBA" id="ARBA00022692"/>
    </source>
</evidence>
<dbReference type="EMBL" id="KC568458">
    <property type="protein sequence ID" value="AGI48956.1"/>
    <property type="molecule type" value="Genomic_DNA"/>
</dbReference>
<keyword evidence="6" id="KW-0066">ATP synthesis</keyword>
<dbReference type="EMBL" id="KJ410689">
    <property type="protein sequence ID" value="AHX25039.1"/>
    <property type="molecule type" value="Genomic_DNA"/>
</dbReference>
<accession>T1R7G9</accession>
<evidence type="ECO:0000256" key="5">
    <source>
        <dbReference type="ARBA" id="ARBA00023136"/>
    </source>
</evidence>
<dbReference type="AlphaFoldDB" id="T1R7G9"/>
<gene>
    <name evidence="9" type="primary">atp8</name>
    <name evidence="10" type="ORF">NskMp00231</name>
</gene>
<evidence type="ECO:0000259" key="8">
    <source>
        <dbReference type="Pfam" id="PF02326"/>
    </source>
</evidence>
<name>T1R7G9_9STRA</name>
<dbReference type="GO" id="GO:0031966">
    <property type="term" value="C:mitochondrial membrane"/>
    <property type="evidence" value="ECO:0007669"/>
    <property type="project" value="UniProtKB-SubCell"/>
</dbReference>
<organism evidence="9">
    <name type="scientific">Microchloropsis salina</name>
    <dbReference type="NCBI Taxonomy" id="2511165"/>
    <lineage>
        <taxon>Eukaryota</taxon>
        <taxon>Sar</taxon>
        <taxon>Stramenopiles</taxon>
        <taxon>Ochrophyta</taxon>
        <taxon>Eustigmatophyceae</taxon>
        <taxon>Eustigmatales</taxon>
        <taxon>Monodopsidaceae</taxon>
        <taxon>Microchloropsis</taxon>
    </lineage>
</organism>
<dbReference type="RefSeq" id="YP_008519377.1">
    <property type="nucleotide sequence ID" value="NC_022255.1"/>
</dbReference>
<keyword evidence="2 7" id="KW-0812">Transmembrane</keyword>
<dbReference type="InterPro" id="IPR003319">
    <property type="entry name" value="YMF19-like_N"/>
</dbReference>
<reference evidence="10" key="2">
    <citation type="journal article" date="2014" name="BMC Genomics">
        <title>A pangenomic analysis of the Nannochloropsis organellar genomes reveals novel genetic variations in key metabolic genes.</title>
        <authorList>
            <person name="Starkenburg S.R."/>
            <person name="Kwon K.J."/>
            <person name="Jha R.K."/>
            <person name="McKay C."/>
            <person name="Jacobs M."/>
            <person name="Chertkov O."/>
            <person name="Twary S."/>
            <person name="Rocap G."/>
            <person name="Cattolico R.A."/>
        </authorList>
    </citation>
    <scope>NUCLEOTIDE SEQUENCE</scope>
    <source>
        <strain evidence="10">CCMP1776</strain>
    </source>
</reference>
<proteinExistence type="predicted"/>
<feature type="transmembrane region" description="Helical" evidence="7">
    <location>
        <begin position="12"/>
        <end position="35"/>
    </location>
</feature>
<geneLocation type="mitochondrion" evidence="9"/>
<feature type="domain" description="ATP synthase YMF19-like N-terminal" evidence="8">
    <location>
        <begin position="2"/>
        <end position="65"/>
    </location>
</feature>
<dbReference type="GO" id="GO:0006754">
    <property type="term" value="P:ATP biosynthetic process"/>
    <property type="evidence" value="ECO:0007669"/>
    <property type="project" value="UniProtKB-KW"/>
</dbReference>
<keyword evidence="3 7" id="KW-1133">Transmembrane helix</keyword>
<dbReference type="GeneID" id="16791368"/>
<evidence type="ECO:0000256" key="1">
    <source>
        <dbReference type="ARBA" id="ARBA00004325"/>
    </source>
</evidence>
<evidence type="ECO:0000256" key="4">
    <source>
        <dbReference type="ARBA" id="ARBA00023128"/>
    </source>
</evidence>
<reference evidence="9" key="1">
    <citation type="journal article" date="2013" name="BMC Genomics">
        <title>Nannochloropsis plastid and mitochondrial phylogenomes reveal organelle diversification mechanism and intragenus phylotyping strategy in microalgae.</title>
        <authorList>
            <person name="Wei L."/>
            <person name="Xin Y."/>
            <person name="Wang D."/>
            <person name="Jing X."/>
            <person name="Zhou Q."/>
            <person name="Su X."/>
            <person name="Jia J."/>
            <person name="Ning K."/>
            <person name="Chen F."/>
            <person name="Hu Q."/>
            <person name="Xu J."/>
        </authorList>
    </citation>
    <scope>NUCLEOTIDE SEQUENCE</scope>
    <source>
        <strain evidence="9">CCMP537</strain>
    </source>
</reference>
<sequence length="105" mass="11907">MPQFDKITFFNQIFWFLSAFLSFYFIILKGLLPVLAASLKTRKKIVNFISVAGGGLTDEASSKRAYFKNVQNFLKTYKVLFSALVTKKSFLSASSKTKIITQSIF</sequence>
<evidence type="ECO:0000313" key="10">
    <source>
        <dbReference type="EMBL" id="AHX25039.1"/>
    </source>
</evidence>
<evidence type="ECO:0000256" key="6">
    <source>
        <dbReference type="ARBA" id="ARBA00023310"/>
    </source>
</evidence>
<keyword evidence="4 9" id="KW-0496">Mitochondrion</keyword>
<dbReference type="Pfam" id="PF02326">
    <property type="entry name" value="YMF19"/>
    <property type="match status" value="1"/>
</dbReference>
<evidence type="ECO:0000256" key="3">
    <source>
        <dbReference type="ARBA" id="ARBA00022989"/>
    </source>
</evidence>
<evidence type="ECO:0000256" key="7">
    <source>
        <dbReference type="SAM" id="Phobius"/>
    </source>
</evidence>
<evidence type="ECO:0000313" key="9">
    <source>
        <dbReference type="EMBL" id="AGI48956.1"/>
    </source>
</evidence>
<protein>
    <submittedName>
        <fullName evidence="10">ATP synthase F0 subunit 8</fullName>
    </submittedName>
    <submittedName>
        <fullName evidence="9">ATPase subunit 8</fullName>
    </submittedName>
</protein>
<keyword evidence="5 7" id="KW-0472">Membrane</keyword>
<comment type="subcellular location">
    <subcellularLocation>
        <location evidence="1">Mitochondrion membrane</location>
    </subcellularLocation>
</comment>